<dbReference type="InterPro" id="IPR029061">
    <property type="entry name" value="THDP-binding"/>
</dbReference>
<dbReference type="Gene3D" id="3.40.50.970">
    <property type="match status" value="1"/>
</dbReference>
<dbReference type="InterPro" id="IPR050642">
    <property type="entry name" value="PDH_E1_Alpha_Subunit"/>
</dbReference>
<dbReference type="PANTHER" id="PTHR11516">
    <property type="entry name" value="PYRUVATE DEHYDROGENASE E1 COMPONENT, ALPHA SUBUNIT BACTERIAL AND ORGANELLAR"/>
    <property type="match status" value="1"/>
</dbReference>
<dbReference type="EMBL" id="BART01023997">
    <property type="protein sequence ID" value="GAG99319.1"/>
    <property type="molecule type" value="Genomic_DNA"/>
</dbReference>
<dbReference type="Pfam" id="PF00676">
    <property type="entry name" value="E1_dh"/>
    <property type="match status" value="1"/>
</dbReference>
<dbReference type="InterPro" id="IPR001017">
    <property type="entry name" value="DH_E1"/>
</dbReference>
<reference evidence="5" key="1">
    <citation type="journal article" date="2014" name="Front. Microbiol.">
        <title>High frequency of phylogenetically diverse reductive dehalogenase-homologous genes in deep subseafloor sedimentary metagenomes.</title>
        <authorList>
            <person name="Kawai M."/>
            <person name="Futagami T."/>
            <person name="Toyoda A."/>
            <person name="Takaki Y."/>
            <person name="Nishi S."/>
            <person name="Hori S."/>
            <person name="Arai W."/>
            <person name="Tsubouchi T."/>
            <person name="Morono Y."/>
            <person name="Uchiyama I."/>
            <person name="Ito T."/>
            <person name="Fujiyama A."/>
            <person name="Inagaki F."/>
            <person name="Takami H."/>
        </authorList>
    </citation>
    <scope>NUCLEOTIDE SEQUENCE</scope>
    <source>
        <strain evidence="5">Expedition CK06-06</strain>
    </source>
</reference>
<dbReference type="GO" id="GO:0016624">
    <property type="term" value="F:oxidoreductase activity, acting on the aldehyde or oxo group of donors, disulfide as acceptor"/>
    <property type="evidence" value="ECO:0007669"/>
    <property type="project" value="InterPro"/>
</dbReference>
<comment type="cofactor">
    <cofactor evidence="1">
        <name>thiamine diphosphate</name>
        <dbReference type="ChEBI" id="CHEBI:58937"/>
    </cofactor>
</comment>
<evidence type="ECO:0000256" key="1">
    <source>
        <dbReference type="ARBA" id="ARBA00001964"/>
    </source>
</evidence>
<dbReference type="PANTHER" id="PTHR11516:SF2">
    <property type="entry name" value="PYRUVATE DEHYDROGENASE ALPHA SUBUNIT"/>
    <property type="match status" value="1"/>
</dbReference>
<dbReference type="AlphaFoldDB" id="X1BU88"/>
<evidence type="ECO:0000259" key="4">
    <source>
        <dbReference type="Pfam" id="PF00676"/>
    </source>
</evidence>
<keyword evidence="3" id="KW-0786">Thiamine pyrophosphate</keyword>
<evidence type="ECO:0000256" key="2">
    <source>
        <dbReference type="ARBA" id="ARBA00023002"/>
    </source>
</evidence>
<accession>X1BU88</accession>
<evidence type="ECO:0000313" key="5">
    <source>
        <dbReference type="EMBL" id="GAG99319.1"/>
    </source>
</evidence>
<name>X1BU88_9ZZZZ</name>
<keyword evidence="2" id="KW-0560">Oxidoreductase</keyword>
<proteinExistence type="predicted"/>
<comment type="caution">
    <text evidence="5">The sequence shown here is derived from an EMBL/GenBank/DDBJ whole genome shotgun (WGS) entry which is preliminary data.</text>
</comment>
<gene>
    <name evidence="5" type="ORF">S01H4_43488</name>
</gene>
<evidence type="ECO:0000256" key="3">
    <source>
        <dbReference type="ARBA" id="ARBA00023052"/>
    </source>
</evidence>
<feature type="domain" description="Dehydrogenase E1 component" evidence="4">
    <location>
        <begin position="1"/>
        <end position="167"/>
    </location>
</feature>
<dbReference type="GO" id="GO:0006086">
    <property type="term" value="P:pyruvate decarboxylation to acetyl-CoA"/>
    <property type="evidence" value="ECO:0007669"/>
    <property type="project" value="TreeGrafter"/>
</dbReference>
<protein>
    <recommendedName>
        <fullName evidence="4">Dehydrogenase E1 component domain-containing protein</fullName>
    </recommendedName>
</protein>
<dbReference type="SUPFAM" id="SSF52518">
    <property type="entry name" value="Thiamin diphosphate-binding fold (THDP-binding)"/>
    <property type="match status" value="1"/>
</dbReference>
<sequence length="186" mass="21111">MAFAEKLKGSGRKVVAFLGDGALAQGVVYESWNMASLWRLPVLYVIENNLYAMSTHISMHMSGSIKNRARAFDIKVTEVSTNDVEDIYNKASSLVREIDQGVTPQVLVCNTYRFCGHSKSDDERYQSSEEMERWLQKDPIELAERRLQIQQKDDITDKVQERIRKAIAYTEEGARSLSDAEDLPSA</sequence>
<organism evidence="5">
    <name type="scientific">marine sediment metagenome</name>
    <dbReference type="NCBI Taxonomy" id="412755"/>
    <lineage>
        <taxon>unclassified sequences</taxon>
        <taxon>metagenomes</taxon>
        <taxon>ecological metagenomes</taxon>
    </lineage>
</organism>